<gene>
    <name evidence="1" type="ORF">SAMN05660742_11880</name>
</gene>
<evidence type="ECO:0000313" key="2">
    <source>
        <dbReference type="Proteomes" id="UP000199662"/>
    </source>
</evidence>
<evidence type="ECO:0000313" key="1">
    <source>
        <dbReference type="EMBL" id="SEJ82525.1"/>
    </source>
</evidence>
<name>A0A1H7CA47_9FIRM</name>
<keyword evidence="2" id="KW-1185">Reference proteome</keyword>
<dbReference type="Proteomes" id="UP000199662">
    <property type="component" value="Unassembled WGS sequence"/>
</dbReference>
<dbReference type="AlphaFoldDB" id="A0A1H7CA47"/>
<evidence type="ECO:0008006" key="3">
    <source>
        <dbReference type="Google" id="ProtNLM"/>
    </source>
</evidence>
<dbReference type="STRING" id="84035.SAMN05660742_11880"/>
<reference evidence="1 2" key="1">
    <citation type="submission" date="2016-10" db="EMBL/GenBank/DDBJ databases">
        <authorList>
            <person name="de Groot N.N."/>
        </authorList>
    </citation>
    <scope>NUCLEOTIDE SEQUENCE [LARGE SCALE GENOMIC DNA]</scope>
    <source>
        <strain evidence="1 2">DSM 2179</strain>
    </source>
</reference>
<dbReference type="InterPro" id="IPR032358">
    <property type="entry name" value="DUF4867"/>
</dbReference>
<protein>
    <recommendedName>
        <fullName evidence="3">DUF4867 domain-containing protein</fullName>
    </recommendedName>
</protein>
<dbReference type="Pfam" id="PF16161">
    <property type="entry name" value="DUF4867"/>
    <property type="match status" value="1"/>
</dbReference>
<sequence>MKQVTDKAFTKYGRVLELDCREISTVMETSTPLPDDVVYTPSESRLEKLSAFKVLEEEIYGGMPIQFGYCNGDNHLLNAVEYHRSSEVDIAITDLILILGWQPDVDLKDYSYDTGKMEMFFVPAGTTVELYATTLHYAPCSAAGGKFRCGIVLPKGTNEELKVRLEKKGENKLLFAVNKWLIAHKESGLETVGAFIGLTGKNLKA</sequence>
<proteinExistence type="predicted"/>
<dbReference type="RefSeq" id="WP_091833984.1">
    <property type="nucleotide sequence ID" value="NZ_FNZK01000018.1"/>
</dbReference>
<organism evidence="1 2">
    <name type="scientific">Propionispira arboris</name>
    <dbReference type="NCBI Taxonomy" id="84035"/>
    <lineage>
        <taxon>Bacteria</taxon>
        <taxon>Bacillati</taxon>
        <taxon>Bacillota</taxon>
        <taxon>Negativicutes</taxon>
        <taxon>Selenomonadales</taxon>
        <taxon>Selenomonadaceae</taxon>
        <taxon>Propionispira</taxon>
    </lineage>
</organism>
<dbReference type="EMBL" id="FNZK01000018">
    <property type="protein sequence ID" value="SEJ82525.1"/>
    <property type="molecule type" value="Genomic_DNA"/>
</dbReference>
<accession>A0A1H7CA47</accession>